<gene>
    <name evidence="2" type="ORF">GIB67_002095</name>
</gene>
<accession>A0A7J7KWR0</accession>
<dbReference type="GO" id="GO:0005509">
    <property type="term" value="F:calcium ion binding"/>
    <property type="evidence" value="ECO:0007669"/>
    <property type="project" value="InterPro"/>
</dbReference>
<dbReference type="InterPro" id="IPR002683">
    <property type="entry name" value="PsbP_C"/>
</dbReference>
<dbReference type="Pfam" id="PF01789">
    <property type="entry name" value="PsbP"/>
    <property type="match status" value="1"/>
</dbReference>
<dbReference type="GO" id="GO:0009654">
    <property type="term" value="C:photosystem II oxygen evolving complex"/>
    <property type="evidence" value="ECO:0007669"/>
    <property type="project" value="InterPro"/>
</dbReference>
<dbReference type="SUPFAM" id="SSF55724">
    <property type="entry name" value="Mog1p/PsbP-like"/>
    <property type="match status" value="1"/>
</dbReference>
<feature type="non-terminal residue" evidence="2">
    <location>
        <position position="133"/>
    </location>
</feature>
<dbReference type="EMBL" id="JACGCM010002827">
    <property type="protein sequence ID" value="KAF6134694.1"/>
    <property type="molecule type" value="Genomic_DNA"/>
</dbReference>
<dbReference type="AlphaFoldDB" id="A0A7J7KWR0"/>
<dbReference type="Proteomes" id="UP000541444">
    <property type="component" value="Unassembled WGS sequence"/>
</dbReference>
<dbReference type="OrthoDB" id="2020701at2759"/>
<proteinExistence type="predicted"/>
<dbReference type="GO" id="GO:0015979">
    <property type="term" value="P:photosynthesis"/>
    <property type="evidence" value="ECO:0007669"/>
    <property type="project" value="InterPro"/>
</dbReference>
<dbReference type="Gene3D" id="3.40.1000.10">
    <property type="entry name" value="Mog1/PsbP, alpha/beta/alpha sandwich"/>
    <property type="match status" value="1"/>
</dbReference>
<evidence type="ECO:0000313" key="3">
    <source>
        <dbReference type="Proteomes" id="UP000541444"/>
    </source>
</evidence>
<evidence type="ECO:0000259" key="1">
    <source>
        <dbReference type="Pfam" id="PF01789"/>
    </source>
</evidence>
<name>A0A7J7KWR0_9MAGN</name>
<dbReference type="GO" id="GO:0019898">
    <property type="term" value="C:extrinsic component of membrane"/>
    <property type="evidence" value="ECO:0007669"/>
    <property type="project" value="InterPro"/>
</dbReference>
<dbReference type="InterPro" id="IPR016123">
    <property type="entry name" value="Mog1/PsbP_a/b/a-sand"/>
</dbReference>
<keyword evidence="3" id="KW-1185">Reference proteome</keyword>
<sequence>VETSGATTIFEEVNKGSNNVGAVVVPVRLFFLSEFENSQFVLDKIIQAEKCKESTKETEVIGATEKLGKGGVQVYEFDYKLDSIRGGMKRIFYVAFVDSKKLYLLNIVLMLTDLRALMVHRSFGVNVSIALCT</sequence>
<organism evidence="2 3">
    <name type="scientific">Kingdonia uniflora</name>
    <dbReference type="NCBI Taxonomy" id="39325"/>
    <lineage>
        <taxon>Eukaryota</taxon>
        <taxon>Viridiplantae</taxon>
        <taxon>Streptophyta</taxon>
        <taxon>Embryophyta</taxon>
        <taxon>Tracheophyta</taxon>
        <taxon>Spermatophyta</taxon>
        <taxon>Magnoliopsida</taxon>
        <taxon>Ranunculales</taxon>
        <taxon>Circaeasteraceae</taxon>
        <taxon>Kingdonia</taxon>
    </lineage>
</organism>
<reference evidence="2 3" key="1">
    <citation type="journal article" date="2020" name="IScience">
        <title>Genome Sequencing of the Endangered Kingdonia uniflora (Circaeasteraceae, Ranunculales) Reveals Potential Mechanisms of Evolutionary Specialization.</title>
        <authorList>
            <person name="Sun Y."/>
            <person name="Deng T."/>
            <person name="Zhang A."/>
            <person name="Moore M.J."/>
            <person name="Landis J.B."/>
            <person name="Lin N."/>
            <person name="Zhang H."/>
            <person name="Zhang X."/>
            <person name="Huang J."/>
            <person name="Zhang X."/>
            <person name="Sun H."/>
            <person name="Wang H."/>
        </authorList>
    </citation>
    <scope>NUCLEOTIDE SEQUENCE [LARGE SCALE GENOMIC DNA]</scope>
    <source>
        <strain evidence="2">TB1705</strain>
        <tissue evidence="2">Leaf</tissue>
    </source>
</reference>
<dbReference type="PANTHER" id="PTHR31407:SF3">
    <property type="entry name" value="PSBP DOMAIN-CONTAINING PROTEIN 2, CHLOROPLASTIC"/>
    <property type="match status" value="1"/>
</dbReference>
<dbReference type="PANTHER" id="PTHR31407">
    <property type="match status" value="1"/>
</dbReference>
<evidence type="ECO:0000313" key="2">
    <source>
        <dbReference type="EMBL" id="KAF6134694.1"/>
    </source>
</evidence>
<comment type="caution">
    <text evidence="2">The sequence shown here is derived from an EMBL/GenBank/DDBJ whole genome shotgun (WGS) entry which is preliminary data.</text>
</comment>
<feature type="domain" description="PsbP C-terminal" evidence="1">
    <location>
        <begin position="3"/>
        <end position="107"/>
    </location>
</feature>
<protein>
    <recommendedName>
        <fullName evidence="1">PsbP C-terminal domain-containing protein</fullName>
    </recommendedName>
</protein>